<sequence length="996" mass="111755">MYAELKGALQASLSIHDEARNHGQQVLRTLENQVGYLSCLLQVALEAESGGGARELAGITLKHGISKLWRDTSAEEKVHLRSQLLDQVGGVVADGVAVHLSLGIGRIARYDFPEEWQELFPLLLQKLGAQGSSGGAGAGAQQLEDVSTKRNMYVLHCVMKELASKRLPAGRRAFQELSQQLLPVVWGLFCRASEEVANALRTGNAEGNKLLLCQVWHLCAKCMKRLLVSGFPSDAKTYQVHPQFKEVVPQTLEILKVIHQQYAATLLGTTSQAFAPQCGPQVLRGMLKILKLLRDMVEVHPWSFIIVETSVPALEYLFFNISSRPNSSAHGGQTGASPIFVEDICMLSMAVMQSIMRSSAYRSSVHREADPSKRQLVEGAQQLLSNFFCAERIQQMIYTVVSVHMALKEDDLEKWQVSPEEFHHENDLGNFNETLRSESEKLLCKFLETFKEQTVSILMKLVNEVESASGANASSFESLLLKESLYNAMCLAAYDLHDCVNFKAFFDGQLVKDLSLQREENKIIVRRVAYLLAAWVADVPEDMRPQVYNLLMHQLLPCEDVVIKLAACAVLKVFIDDWNFHEDQFHPYMQQALHNLLLIIQHAYDFDSQVQSFNVLCLILERMGPRVKPFANDIVAMIPEVWQKAEDQSLLKIQILNAMHRMMQCLGASSVSTYNIVIPLLHYSVNPDGPESVSIFEDGLLLLRSVLQFAVEINPQLAEMSLFVSKHMQRSTEYLPVAAKVLEGFILVGGLPFLQVHHMNIFQTLFELTNAVNSRGMTMVTPIFDVILQVFPQSELALLEGVWGSLLHRLMQEQESDEALVHIVCVFARLAITNLAFFSQMLAKFAKERLGGNEDLLFGRLIYVWTEKAYASSSALKRKLLCVGLILALDTNHSSLQSRLDQILDFVLYIGQEFKMPNSLEHIDVAQEWHEGEDLEDYAIYSSGEEDPEAARRSRLWSADPVNKAQVVAMLQERVSKGTLKLGGELSERFKDLCSG</sequence>
<feature type="domain" description="Importin N-terminal" evidence="8">
    <location>
        <begin position="23"/>
        <end position="90"/>
    </location>
</feature>
<dbReference type="Pfam" id="PF25758">
    <property type="entry name" value="TPR_IPO11"/>
    <property type="match status" value="1"/>
</dbReference>
<dbReference type="SUPFAM" id="SSF48371">
    <property type="entry name" value="ARM repeat"/>
    <property type="match status" value="1"/>
</dbReference>
<dbReference type="InterPro" id="IPR001494">
    <property type="entry name" value="Importin-beta_N"/>
</dbReference>
<protein>
    <submittedName>
        <fullName evidence="9">Importin</fullName>
    </submittedName>
</protein>
<dbReference type="OrthoDB" id="361693at2759"/>
<evidence type="ECO:0000256" key="3">
    <source>
        <dbReference type="ARBA" id="ARBA00007991"/>
    </source>
</evidence>
<gene>
    <name evidence="9" type="ORF">A3770_01p06610</name>
</gene>
<dbReference type="Proteomes" id="UP000316726">
    <property type="component" value="Chromosome 1"/>
</dbReference>
<evidence type="ECO:0000259" key="8">
    <source>
        <dbReference type="PROSITE" id="PS50166"/>
    </source>
</evidence>
<evidence type="ECO:0000256" key="7">
    <source>
        <dbReference type="ARBA" id="ARBA00023242"/>
    </source>
</evidence>
<dbReference type="STRING" id="1764295.A0A5B8MCK8"/>
<dbReference type="InterPro" id="IPR058669">
    <property type="entry name" value="TPR_IPO7/11-like"/>
</dbReference>
<evidence type="ECO:0000313" key="9">
    <source>
        <dbReference type="EMBL" id="QDZ18143.1"/>
    </source>
</evidence>
<evidence type="ECO:0000256" key="2">
    <source>
        <dbReference type="ARBA" id="ARBA00004496"/>
    </source>
</evidence>
<dbReference type="EMBL" id="CP031034">
    <property type="protein sequence ID" value="QDZ18143.1"/>
    <property type="molecule type" value="Genomic_DNA"/>
</dbReference>
<keyword evidence="5" id="KW-0963">Cytoplasm</keyword>
<comment type="similarity">
    <text evidence="3">Belongs to the importin beta family.</text>
</comment>
<dbReference type="GO" id="GO:0005635">
    <property type="term" value="C:nuclear envelope"/>
    <property type="evidence" value="ECO:0007669"/>
    <property type="project" value="TreeGrafter"/>
</dbReference>
<dbReference type="Gene3D" id="1.25.10.10">
    <property type="entry name" value="Leucine-rich Repeat Variant"/>
    <property type="match status" value="1"/>
</dbReference>
<dbReference type="InterPro" id="IPR013713">
    <property type="entry name" value="XPO2_central"/>
</dbReference>
<name>A0A5B8MCK8_9CHLO</name>
<dbReference type="AlphaFoldDB" id="A0A5B8MCK8"/>
<dbReference type="GO" id="GO:0006606">
    <property type="term" value="P:protein import into nucleus"/>
    <property type="evidence" value="ECO:0007669"/>
    <property type="project" value="TreeGrafter"/>
</dbReference>
<dbReference type="SMART" id="SM00913">
    <property type="entry name" value="IBN_N"/>
    <property type="match status" value="1"/>
</dbReference>
<dbReference type="GO" id="GO:0031267">
    <property type="term" value="F:small GTPase binding"/>
    <property type="evidence" value="ECO:0007669"/>
    <property type="project" value="InterPro"/>
</dbReference>
<evidence type="ECO:0000256" key="1">
    <source>
        <dbReference type="ARBA" id="ARBA00004123"/>
    </source>
</evidence>
<reference evidence="9 10" key="1">
    <citation type="submission" date="2018-07" db="EMBL/GenBank/DDBJ databases">
        <title>The complete nuclear genome of the prasinophyte Chloropicon primus (CCMP1205).</title>
        <authorList>
            <person name="Pombert J.-F."/>
            <person name="Otis C."/>
            <person name="Turmel M."/>
            <person name="Lemieux C."/>
        </authorList>
    </citation>
    <scope>NUCLEOTIDE SEQUENCE [LARGE SCALE GENOMIC DNA]</scope>
    <source>
        <strain evidence="9 10">CCMP1205</strain>
    </source>
</reference>
<dbReference type="PANTHER" id="PTHR10997">
    <property type="entry name" value="IMPORTIN-7, 8, 11"/>
    <property type="match status" value="1"/>
</dbReference>
<comment type="subcellular location">
    <subcellularLocation>
        <location evidence="2">Cytoplasm</location>
    </subcellularLocation>
    <subcellularLocation>
        <location evidence="1">Nucleus</location>
    </subcellularLocation>
</comment>
<dbReference type="InterPro" id="IPR011989">
    <property type="entry name" value="ARM-like"/>
</dbReference>
<dbReference type="InterPro" id="IPR016024">
    <property type="entry name" value="ARM-type_fold"/>
</dbReference>
<organism evidence="9 10">
    <name type="scientific">Chloropicon primus</name>
    <dbReference type="NCBI Taxonomy" id="1764295"/>
    <lineage>
        <taxon>Eukaryota</taxon>
        <taxon>Viridiplantae</taxon>
        <taxon>Chlorophyta</taxon>
        <taxon>Chloropicophyceae</taxon>
        <taxon>Chloropicales</taxon>
        <taxon>Chloropicaceae</taxon>
        <taxon>Chloropicon</taxon>
    </lineage>
</organism>
<dbReference type="Pfam" id="PF08506">
    <property type="entry name" value="Cse1"/>
    <property type="match status" value="1"/>
</dbReference>
<keyword evidence="10" id="KW-1185">Reference proteome</keyword>
<proteinExistence type="inferred from homology"/>
<accession>A0A5B8MCK8</accession>
<dbReference type="GO" id="GO:0005829">
    <property type="term" value="C:cytosol"/>
    <property type="evidence" value="ECO:0007669"/>
    <property type="project" value="TreeGrafter"/>
</dbReference>
<evidence type="ECO:0000256" key="5">
    <source>
        <dbReference type="ARBA" id="ARBA00022490"/>
    </source>
</evidence>
<evidence type="ECO:0000313" key="10">
    <source>
        <dbReference type="Proteomes" id="UP000316726"/>
    </source>
</evidence>
<dbReference type="Pfam" id="PF03810">
    <property type="entry name" value="IBN_N"/>
    <property type="match status" value="1"/>
</dbReference>
<keyword evidence="6" id="KW-0653">Protein transport</keyword>
<evidence type="ECO:0000256" key="4">
    <source>
        <dbReference type="ARBA" id="ARBA00022448"/>
    </source>
</evidence>
<dbReference type="PANTHER" id="PTHR10997:SF7">
    <property type="entry name" value="IMPORTIN-11"/>
    <property type="match status" value="1"/>
</dbReference>
<evidence type="ECO:0000256" key="6">
    <source>
        <dbReference type="ARBA" id="ARBA00022927"/>
    </source>
</evidence>
<dbReference type="PROSITE" id="PS50166">
    <property type="entry name" value="IMPORTIN_B_NT"/>
    <property type="match status" value="1"/>
</dbReference>
<keyword evidence="4" id="KW-0813">Transport</keyword>
<keyword evidence="7" id="KW-0539">Nucleus</keyword>